<proteinExistence type="predicted"/>
<protein>
    <submittedName>
        <fullName evidence="2">Uncharacterized protein</fullName>
    </submittedName>
</protein>
<feature type="compositionally biased region" description="Basic and acidic residues" evidence="1">
    <location>
        <begin position="883"/>
        <end position="910"/>
    </location>
</feature>
<evidence type="ECO:0000313" key="3">
    <source>
        <dbReference type="Proteomes" id="UP001189429"/>
    </source>
</evidence>
<feature type="region of interest" description="Disordered" evidence="1">
    <location>
        <begin position="883"/>
        <end position="918"/>
    </location>
</feature>
<keyword evidence="3" id="KW-1185">Reference proteome</keyword>
<accession>A0ABN9SW56</accession>
<evidence type="ECO:0000256" key="1">
    <source>
        <dbReference type="SAM" id="MobiDB-lite"/>
    </source>
</evidence>
<evidence type="ECO:0000313" key="2">
    <source>
        <dbReference type="EMBL" id="CAK0836658.1"/>
    </source>
</evidence>
<dbReference type="Proteomes" id="UP001189429">
    <property type="component" value="Unassembled WGS sequence"/>
</dbReference>
<gene>
    <name evidence="2" type="ORF">PCOR1329_LOCUS33089</name>
</gene>
<dbReference type="EMBL" id="CAUYUJ010013725">
    <property type="protein sequence ID" value="CAK0836658.1"/>
    <property type="molecule type" value="Genomic_DNA"/>
</dbReference>
<name>A0ABN9SW56_9DINO</name>
<comment type="caution">
    <text evidence="2">The sequence shown here is derived from an EMBL/GenBank/DDBJ whole genome shotgun (WGS) entry which is preliminary data.</text>
</comment>
<reference evidence="2" key="1">
    <citation type="submission" date="2023-10" db="EMBL/GenBank/DDBJ databases">
        <authorList>
            <person name="Chen Y."/>
            <person name="Shah S."/>
            <person name="Dougan E. K."/>
            <person name="Thang M."/>
            <person name="Chan C."/>
        </authorList>
    </citation>
    <scope>NUCLEOTIDE SEQUENCE [LARGE SCALE GENOMIC DNA]</scope>
</reference>
<organism evidence="2 3">
    <name type="scientific">Prorocentrum cordatum</name>
    <dbReference type="NCBI Taxonomy" id="2364126"/>
    <lineage>
        <taxon>Eukaryota</taxon>
        <taxon>Sar</taxon>
        <taxon>Alveolata</taxon>
        <taxon>Dinophyceae</taxon>
        <taxon>Prorocentrales</taxon>
        <taxon>Prorocentraceae</taxon>
        <taxon>Prorocentrum</taxon>
    </lineage>
</organism>
<sequence>ATWMTFAVIRDHIIGKVEGKWSRLFAILLREIPLGPLFFRDAGAALNVLGQTRLLFATVKGVLTDLDGHRMTFDWTGASSHKPCTFCCNCWKKDSHLIPGCYDISCSLFSKFRLRDHEDMVANLAVVLAAKARRDAGAMGVGDFKELIQGVGFNPNPLGLLADEALCGILDISDIIRTGWVHHYQQHGAFSWECTAYVRACESKLGIMFEMWGELVKADLTFPLSMGVKISQVYDAFSASSEEESKIRCKAGDCISLYVIMRHLVECRLLDIPGLERGNESISAACAVLDLVLEAKRAPQTGLAAILNELRAALRVHMDRLAAACGKRYLRPKHHAMMHIPDQIWKDKFVVDMFVVERLNIRVKQSAENSVRNTERYEYSVLSNLLTRHHNDLTGGVQSLREGLCGSRKELPGYPNVELGHGAWEDGHELHVHDVVLVGDGAGLVSACVCERGTLYVVVRKLLPTGSLECPAAPVIPPRPACPSPQRPAAVPCETGGAAPDWLRQLEEPCDRWTLAFQLFWVGLLFGVLLTLSLGCACSQCRRSFRRPSPSAGLALADVETPESRWIWSTPDFSVRQVDLSDRAAVVPMIPLQRNSPYPPNLHVHGFDNPIDAQDLARIRAEGRALAEILGAAPAAAAGAAAPDGAVCMYSDPSCNFFAEEFDDSLLGSEATTVARGPVALAKRGDEWTTAERVPPRDKLRWMQEKLRGESRDSRLLPLQLDPNTQTRSTTLREAVKLLKQSMQADGFPFQKSRSILELAKGVAASGHEFGTYHTFWVRSSTVGERTAVAIEHFHLLMLLHMVVCYDQLNLPNMAAAEFASRRVLTIQRAVRRNPRNPDFEGFDSFMAHAFDASGGVVTTQFDQEMAAEMRKTQAIIMKSDRLLKEESEADSQRQKDGNNKDKNKDKNSDPKGSQGGRWLYGPGVALFAVATPRIMIPVRERPATWTLYLPQRLLRLVAGRAVGCA</sequence>
<feature type="non-terminal residue" evidence="2">
    <location>
        <position position="966"/>
    </location>
</feature>
<feature type="non-terminal residue" evidence="2">
    <location>
        <position position="1"/>
    </location>
</feature>